<keyword evidence="4" id="KW-1185">Reference proteome</keyword>
<dbReference type="InterPro" id="IPR018952">
    <property type="entry name" value="2-5-oligoAdlate_synth_1_dom2/C"/>
</dbReference>
<protein>
    <recommendedName>
        <fullName evidence="2">2'-5'-oligoadenylate synthetase 1 domain-containing protein</fullName>
    </recommendedName>
</protein>
<evidence type="ECO:0000256" key="1">
    <source>
        <dbReference type="ARBA" id="ARBA00009526"/>
    </source>
</evidence>
<dbReference type="GO" id="GO:0005654">
    <property type="term" value="C:nucleoplasm"/>
    <property type="evidence" value="ECO:0000318"/>
    <property type="project" value="GO_Central"/>
</dbReference>
<name>A0A2K3D1I0_CHLRE</name>
<reference evidence="3 4" key="1">
    <citation type="journal article" date="2007" name="Science">
        <title>The Chlamydomonas genome reveals the evolution of key animal and plant functions.</title>
        <authorList>
            <person name="Merchant S.S."/>
            <person name="Prochnik S.E."/>
            <person name="Vallon O."/>
            <person name="Harris E.H."/>
            <person name="Karpowicz S.J."/>
            <person name="Witman G.B."/>
            <person name="Terry A."/>
            <person name="Salamov A."/>
            <person name="Fritz-Laylin L.K."/>
            <person name="Marechal-Drouard L."/>
            <person name="Marshall W.F."/>
            <person name="Qu L.H."/>
            <person name="Nelson D.R."/>
            <person name="Sanderfoot A.A."/>
            <person name="Spalding M.H."/>
            <person name="Kapitonov V.V."/>
            <person name="Ren Q."/>
            <person name="Ferris P."/>
            <person name="Lindquist E."/>
            <person name="Shapiro H."/>
            <person name="Lucas S.M."/>
            <person name="Grimwood J."/>
            <person name="Schmutz J."/>
            <person name="Cardol P."/>
            <person name="Cerutti H."/>
            <person name="Chanfreau G."/>
            <person name="Chen C.L."/>
            <person name="Cognat V."/>
            <person name="Croft M.T."/>
            <person name="Dent R."/>
            <person name="Dutcher S."/>
            <person name="Fernandez E."/>
            <person name="Fukuzawa H."/>
            <person name="Gonzalez-Ballester D."/>
            <person name="Gonzalez-Halphen D."/>
            <person name="Hallmann A."/>
            <person name="Hanikenne M."/>
            <person name="Hippler M."/>
            <person name="Inwood W."/>
            <person name="Jabbari K."/>
            <person name="Kalanon M."/>
            <person name="Kuras R."/>
            <person name="Lefebvre P.A."/>
            <person name="Lemaire S.D."/>
            <person name="Lobanov A.V."/>
            <person name="Lohr M."/>
            <person name="Manuell A."/>
            <person name="Meier I."/>
            <person name="Mets L."/>
            <person name="Mittag M."/>
            <person name="Mittelmeier T."/>
            <person name="Moroney J.V."/>
            <person name="Moseley J."/>
            <person name="Napoli C."/>
            <person name="Nedelcu A.M."/>
            <person name="Niyogi K."/>
            <person name="Novoselov S.V."/>
            <person name="Paulsen I.T."/>
            <person name="Pazour G."/>
            <person name="Purton S."/>
            <person name="Ral J.P."/>
            <person name="Riano-Pachon D.M."/>
            <person name="Riekhof W."/>
            <person name="Rymarquis L."/>
            <person name="Schroda M."/>
            <person name="Stern D."/>
            <person name="Umen J."/>
            <person name="Willows R."/>
            <person name="Wilson N."/>
            <person name="Zimmer S.L."/>
            <person name="Allmer J."/>
            <person name="Balk J."/>
            <person name="Bisova K."/>
            <person name="Chen C.J."/>
            <person name="Elias M."/>
            <person name="Gendler K."/>
            <person name="Hauser C."/>
            <person name="Lamb M.R."/>
            <person name="Ledford H."/>
            <person name="Long J.C."/>
            <person name="Minagawa J."/>
            <person name="Page M.D."/>
            <person name="Pan J."/>
            <person name="Pootakham W."/>
            <person name="Roje S."/>
            <person name="Rose A."/>
            <person name="Stahlberg E."/>
            <person name="Terauchi A.M."/>
            <person name="Yang P."/>
            <person name="Ball S."/>
            <person name="Bowler C."/>
            <person name="Dieckmann C.L."/>
            <person name="Gladyshev V.N."/>
            <person name="Green P."/>
            <person name="Jorgensen R."/>
            <person name="Mayfield S."/>
            <person name="Mueller-Roeber B."/>
            <person name="Rajamani S."/>
            <person name="Sayre R.T."/>
            <person name="Brokstein P."/>
            <person name="Dubchak I."/>
            <person name="Goodstein D."/>
            <person name="Hornick L."/>
            <person name="Huang Y.W."/>
            <person name="Jhaveri J."/>
            <person name="Luo Y."/>
            <person name="Martinez D."/>
            <person name="Ngau W.C."/>
            <person name="Otillar B."/>
            <person name="Poliakov A."/>
            <person name="Porter A."/>
            <person name="Szajkowski L."/>
            <person name="Werner G."/>
            <person name="Zhou K."/>
            <person name="Grigoriev I.V."/>
            <person name="Rokhsar D.S."/>
            <person name="Grossman A.R."/>
        </authorList>
    </citation>
    <scope>NUCLEOTIDE SEQUENCE [LARGE SCALE GENOMIC DNA]</scope>
    <source>
        <strain evidence="4">CC-503</strain>
    </source>
</reference>
<dbReference type="RefSeq" id="XP_042917848.1">
    <property type="nucleotide sequence ID" value="XM_043069872.1"/>
</dbReference>
<dbReference type="GO" id="GO:0016020">
    <property type="term" value="C:membrane"/>
    <property type="evidence" value="ECO:0000318"/>
    <property type="project" value="GO_Central"/>
</dbReference>
<dbReference type="OrthoDB" id="549996at2759"/>
<proteinExistence type="inferred from homology"/>
<dbReference type="GO" id="GO:0001730">
    <property type="term" value="F:2'-5'-oligoadenylate synthetase activity"/>
    <property type="evidence" value="ECO:0000318"/>
    <property type="project" value="GO_Central"/>
</dbReference>
<dbReference type="PANTHER" id="PTHR11258">
    <property type="entry name" value="2-5 OLIGOADENYLATE SYNTHETASE"/>
    <property type="match status" value="1"/>
</dbReference>
<dbReference type="PANTHER" id="PTHR11258:SF11">
    <property type="entry name" value="C2H2-TYPE DOMAIN-CONTAINING PROTEIN"/>
    <property type="match status" value="1"/>
</dbReference>
<dbReference type="InParanoid" id="A0A2K3D1I0"/>
<gene>
    <name evidence="3" type="ORF">CHLRE_13g605600v5</name>
</gene>
<dbReference type="SUPFAM" id="SSF81631">
    <property type="entry name" value="PAP/OAS1 substrate-binding domain"/>
    <property type="match status" value="1"/>
</dbReference>
<dbReference type="FunFam" id="1.10.1410.20:FF:000005">
    <property type="entry name" value="Predicted protein"/>
    <property type="match status" value="1"/>
</dbReference>
<feature type="domain" description="2'-5'-oligoadenylate synthetase 1" evidence="2">
    <location>
        <begin position="217"/>
        <end position="360"/>
    </location>
</feature>
<dbReference type="GO" id="GO:0003725">
    <property type="term" value="F:double-stranded RNA binding"/>
    <property type="evidence" value="ECO:0000318"/>
    <property type="project" value="GO_Central"/>
</dbReference>
<dbReference type="GeneID" id="5724684"/>
<dbReference type="Proteomes" id="UP000006906">
    <property type="component" value="Chromosome 13"/>
</dbReference>
<dbReference type="Gene3D" id="1.10.1410.20">
    <property type="entry name" value="2'-5'-oligoadenylate synthetase 1, domain 2"/>
    <property type="match status" value="1"/>
</dbReference>
<sequence length="402" mass="45025">MLKTYTREELEKMFYDDEPGTNKSYIKYFNGKILPLANAGTSPAVAPCAAAATIHELLGQCPLITFDRFHNGGSLGRRTLVRKDFDVDLSVFVTEFTGRVLDYWAGDWSGEAGERLQVDMMKDVAAWLCDQNFKAVEVEHGTHYKHCINPAVQVKVTVRTGMFTEADVDVDVKMAANVVRGNGRAQRDALMKQLWDTPPHLRQADPAREAALAEALTAVVKEIPDWDKSVVRLLKCWYKLSGLKDRIPFVPSVLLEVLALAAAQRLQKLPTHSRRFRDAEAFLAALELLDAAVTRREVVVLEAGPVWGYTRAQAESCRHVWRNDPVVVLHPIDPTCNLAAGCTVEWAALADEARTLHEVVLTRSMWDLLTDSSLAPALKALEIEMKLQRERAQHERAVAMRK</sequence>
<dbReference type="KEGG" id="cre:CHLRE_13g605600v5"/>
<dbReference type="InterPro" id="IPR043519">
    <property type="entry name" value="NT_sf"/>
</dbReference>
<evidence type="ECO:0000313" key="3">
    <source>
        <dbReference type="EMBL" id="PNW74369.1"/>
    </source>
</evidence>
<dbReference type="EMBL" id="CM008974">
    <property type="protein sequence ID" value="PNW74369.1"/>
    <property type="molecule type" value="Genomic_DNA"/>
</dbReference>
<dbReference type="Pfam" id="PF10421">
    <property type="entry name" value="OAS1_C"/>
    <property type="match status" value="1"/>
</dbReference>
<dbReference type="SUPFAM" id="SSF81301">
    <property type="entry name" value="Nucleotidyltransferase"/>
    <property type="match status" value="1"/>
</dbReference>
<dbReference type="AlphaFoldDB" id="A0A2K3D1I0"/>
<evidence type="ECO:0000259" key="2">
    <source>
        <dbReference type="Pfam" id="PF10421"/>
    </source>
</evidence>
<organism evidence="3 4">
    <name type="scientific">Chlamydomonas reinhardtii</name>
    <name type="common">Chlamydomonas smithii</name>
    <dbReference type="NCBI Taxonomy" id="3055"/>
    <lineage>
        <taxon>Eukaryota</taxon>
        <taxon>Viridiplantae</taxon>
        <taxon>Chlorophyta</taxon>
        <taxon>core chlorophytes</taxon>
        <taxon>Chlorophyceae</taxon>
        <taxon>CS clade</taxon>
        <taxon>Chlamydomonadales</taxon>
        <taxon>Chlamydomonadaceae</taxon>
        <taxon>Chlamydomonas</taxon>
    </lineage>
</organism>
<dbReference type="GO" id="GO:0005829">
    <property type="term" value="C:cytosol"/>
    <property type="evidence" value="ECO:0000318"/>
    <property type="project" value="GO_Central"/>
</dbReference>
<accession>A0A2K3D1I0</accession>
<comment type="similarity">
    <text evidence="1">Belongs to the 2-5A synthase family.</text>
</comment>
<dbReference type="ExpressionAtlas" id="A0A2K3D1I0">
    <property type="expression patterns" value="baseline"/>
</dbReference>
<dbReference type="Gramene" id="PNW74369">
    <property type="protein sequence ID" value="PNW74369"/>
    <property type="gene ID" value="CHLRE_13g605600v5"/>
</dbReference>
<evidence type="ECO:0000313" key="4">
    <source>
        <dbReference type="Proteomes" id="UP000006906"/>
    </source>
</evidence>